<evidence type="ECO:0000256" key="7">
    <source>
        <dbReference type="ARBA" id="ARBA00047984"/>
    </source>
</evidence>
<feature type="domain" description="Helicase C-terminal" evidence="10">
    <location>
        <begin position="175"/>
        <end position="315"/>
    </location>
</feature>
<dbReference type="GO" id="GO:0016787">
    <property type="term" value="F:hydrolase activity"/>
    <property type="evidence" value="ECO:0007669"/>
    <property type="project" value="UniProtKB-KW"/>
</dbReference>
<reference evidence="13" key="1">
    <citation type="journal article" date="2014" name="PLoS ONE">
        <title>The genome and linkage map of the northern pike (Esox lucius): conserved synteny revealed between the salmonid sister group and the Neoteleostei.</title>
        <authorList>
            <person name="Rondeau E.B."/>
            <person name="Minkley D.R."/>
            <person name="Leong J.S."/>
            <person name="Messmer A.M."/>
            <person name="Jantzen J.R."/>
            <person name="von Schalburg K.R."/>
            <person name="Lemon C."/>
            <person name="Bird N.H."/>
            <person name="Koop B.F."/>
        </authorList>
    </citation>
    <scope>NUCLEOTIDE SEQUENCE</scope>
</reference>
<dbReference type="SUPFAM" id="SSF52540">
    <property type="entry name" value="P-loop containing nucleoside triphosphate hydrolases"/>
    <property type="match status" value="1"/>
</dbReference>
<dbReference type="Ensembl" id="ENSELUT00000055558.2">
    <property type="protein sequence ID" value="ENSELUP00000053624.1"/>
    <property type="gene ID" value="ENSELUG00000018528.3"/>
</dbReference>
<reference evidence="12" key="3">
    <citation type="submission" date="2025-08" db="UniProtKB">
        <authorList>
            <consortium name="Ensembl"/>
        </authorList>
    </citation>
    <scope>IDENTIFICATION</scope>
</reference>
<evidence type="ECO:0000259" key="11">
    <source>
        <dbReference type="PROSITE" id="PS51195"/>
    </source>
</evidence>
<sequence>MEVANVTRTKRLLKEEDMTKIEFETSEEVDVTPTFDTMGLREDLLRGIYAYGFEKPSAIQQRAIKQIIKGRDVIAQSQSGTGKTATFCVSVLQCLDIQVRETQALILAPTRELAGQIQKVLLALGDYMNVQCHACIGGTNVGEDIRKLDYGQHVVAGTPGRVFDMIRRRSLRTRAIKMLVLDEAVIFCNTKRKVDWLTEKMREANFTVSSMHGDMPQKERESIMKEFRSGASRVLISTDVWARGLDVPQVSLIINYDLPNNRELYIHRIGRSGRYGRKGVAINFVKNDDIRILRDIEQYYSTQIDEMPMNVADLI</sequence>
<keyword evidence="4" id="KW-0347">Helicase</keyword>
<dbReference type="InterPro" id="IPR014014">
    <property type="entry name" value="RNA_helicase_DEAD_Q_motif"/>
</dbReference>
<dbReference type="PANTHER" id="PTHR47958">
    <property type="entry name" value="ATP-DEPENDENT RNA HELICASE DBP3"/>
    <property type="match status" value="1"/>
</dbReference>
<organism evidence="12 13">
    <name type="scientific">Esox lucius</name>
    <name type="common">Northern pike</name>
    <dbReference type="NCBI Taxonomy" id="8010"/>
    <lineage>
        <taxon>Eukaryota</taxon>
        <taxon>Metazoa</taxon>
        <taxon>Chordata</taxon>
        <taxon>Craniata</taxon>
        <taxon>Vertebrata</taxon>
        <taxon>Euteleostomi</taxon>
        <taxon>Actinopterygii</taxon>
        <taxon>Neopterygii</taxon>
        <taxon>Teleostei</taxon>
        <taxon>Protacanthopterygii</taxon>
        <taxon>Esociformes</taxon>
        <taxon>Esocidae</taxon>
        <taxon>Esox</taxon>
    </lineage>
</organism>
<dbReference type="InterPro" id="IPR006935">
    <property type="entry name" value="Helicase/UvrB_N"/>
</dbReference>
<comment type="catalytic activity">
    <reaction evidence="7">
        <text>ATP + H2O = ADP + phosphate + H(+)</text>
        <dbReference type="Rhea" id="RHEA:13065"/>
        <dbReference type="ChEBI" id="CHEBI:15377"/>
        <dbReference type="ChEBI" id="CHEBI:15378"/>
        <dbReference type="ChEBI" id="CHEBI:30616"/>
        <dbReference type="ChEBI" id="CHEBI:43474"/>
        <dbReference type="ChEBI" id="CHEBI:456216"/>
        <dbReference type="EC" id="3.6.4.13"/>
    </reaction>
</comment>
<keyword evidence="3" id="KW-0378">Hydrolase</keyword>
<dbReference type="SMART" id="SM00490">
    <property type="entry name" value="HELICc"/>
    <property type="match status" value="1"/>
</dbReference>
<feature type="domain" description="Helicase ATP-binding" evidence="9">
    <location>
        <begin position="64"/>
        <end position="184"/>
    </location>
</feature>
<keyword evidence="6" id="KW-0694">RNA-binding</keyword>
<dbReference type="AlphaFoldDB" id="A0A6Q2XI28"/>
<keyword evidence="5" id="KW-0067">ATP-binding</keyword>
<dbReference type="GeneTree" id="ENSGT00940000155037"/>
<dbReference type="GO" id="GO:0003723">
    <property type="term" value="F:RNA binding"/>
    <property type="evidence" value="ECO:0007669"/>
    <property type="project" value="UniProtKB-KW"/>
</dbReference>
<dbReference type="Pfam" id="PF00271">
    <property type="entry name" value="Helicase_C"/>
    <property type="match status" value="1"/>
</dbReference>
<evidence type="ECO:0000256" key="5">
    <source>
        <dbReference type="ARBA" id="ARBA00022840"/>
    </source>
</evidence>
<proteinExistence type="predicted"/>
<dbReference type="SMART" id="SM00487">
    <property type="entry name" value="DEXDc"/>
    <property type="match status" value="1"/>
</dbReference>
<gene>
    <name evidence="12" type="primary">EIF4A3</name>
</gene>
<feature type="short sequence motif" description="Q motif" evidence="8">
    <location>
        <begin position="33"/>
        <end position="61"/>
    </location>
</feature>
<dbReference type="EC" id="3.6.4.13" evidence="1"/>
<dbReference type="Proteomes" id="UP000265140">
    <property type="component" value="Chromosome 9"/>
</dbReference>
<dbReference type="PROSITE" id="PS51194">
    <property type="entry name" value="HELICASE_CTER"/>
    <property type="match status" value="1"/>
</dbReference>
<dbReference type="InterPro" id="IPR001650">
    <property type="entry name" value="Helicase_C-like"/>
</dbReference>
<evidence type="ECO:0000256" key="3">
    <source>
        <dbReference type="ARBA" id="ARBA00022801"/>
    </source>
</evidence>
<evidence type="ECO:0000259" key="10">
    <source>
        <dbReference type="PROSITE" id="PS51194"/>
    </source>
</evidence>
<keyword evidence="13" id="KW-1185">Reference proteome</keyword>
<dbReference type="InterPro" id="IPR014001">
    <property type="entry name" value="Helicase_ATP-bd"/>
</dbReference>
<dbReference type="CDD" id="cd18787">
    <property type="entry name" value="SF2_C_DEAD"/>
    <property type="match status" value="1"/>
</dbReference>
<keyword evidence="2" id="KW-0547">Nucleotide-binding</keyword>
<accession>A0A6Q2XI28</accession>
<reference evidence="12" key="2">
    <citation type="submission" date="2020-02" db="EMBL/GenBank/DDBJ databases">
        <title>Esox lucius (northern pike) genome, fEsoLuc1, primary haplotype.</title>
        <authorList>
            <person name="Myers G."/>
            <person name="Karagic N."/>
            <person name="Meyer A."/>
            <person name="Pippel M."/>
            <person name="Reichard M."/>
            <person name="Winkler S."/>
            <person name="Tracey A."/>
            <person name="Sims Y."/>
            <person name="Howe K."/>
            <person name="Rhie A."/>
            <person name="Formenti G."/>
            <person name="Durbin R."/>
            <person name="Fedrigo O."/>
            <person name="Jarvis E.D."/>
        </authorList>
    </citation>
    <scope>NUCLEOTIDE SEQUENCE [LARGE SCALE GENOMIC DNA]</scope>
</reference>
<evidence type="ECO:0000259" key="9">
    <source>
        <dbReference type="PROSITE" id="PS51192"/>
    </source>
</evidence>
<dbReference type="Bgee" id="ENSELUG00000018528">
    <property type="expression patterns" value="Expressed in embryo and 15 other cell types or tissues"/>
</dbReference>
<dbReference type="FunFam" id="3.40.50.300:FF:000031">
    <property type="entry name" value="Eukaryotic initiation factor 4A-III"/>
    <property type="match status" value="1"/>
</dbReference>
<evidence type="ECO:0000313" key="13">
    <source>
        <dbReference type="Proteomes" id="UP000265140"/>
    </source>
</evidence>
<name>A0A6Q2XI28_ESOLU</name>
<dbReference type="GO" id="GO:0005524">
    <property type="term" value="F:ATP binding"/>
    <property type="evidence" value="ECO:0007669"/>
    <property type="project" value="UniProtKB-KW"/>
</dbReference>
<dbReference type="Pfam" id="PF04851">
    <property type="entry name" value="ResIII"/>
    <property type="match status" value="1"/>
</dbReference>
<evidence type="ECO:0000256" key="8">
    <source>
        <dbReference type="PROSITE-ProRule" id="PRU00552"/>
    </source>
</evidence>
<dbReference type="GO" id="GO:0003724">
    <property type="term" value="F:RNA helicase activity"/>
    <property type="evidence" value="ECO:0007669"/>
    <property type="project" value="UniProtKB-EC"/>
</dbReference>
<feature type="domain" description="DEAD-box RNA helicase Q" evidence="11">
    <location>
        <begin position="33"/>
        <end position="61"/>
    </location>
</feature>
<evidence type="ECO:0000256" key="4">
    <source>
        <dbReference type="ARBA" id="ARBA00022806"/>
    </source>
</evidence>
<dbReference type="PROSITE" id="PS51192">
    <property type="entry name" value="HELICASE_ATP_BIND_1"/>
    <property type="match status" value="1"/>
</dbReference>
<evidence type="ECO:0000313" key="12">
    <source>
        <dbReference type="Ensembl" id="ENSELUP00000053624.1"/>
    </source>
</evidence>
<dbReference type="GO" id="GO:0003677">
    <property type="term" value="F:DNA binding"/>
    <property type="evidence" value="ECO:0007669"/>
    <property type="project" value="InterPro"/>
</dbReference>
<dbReference type="PROSITE" id="PS51195">
    <property type="entry name" value="Q_MOTIF"/>
    <property type="match status" value="1"/>
</dbReference>
<dbReference type="Gene3D" id="3.40.50.300">
    <property type="entry name" value="P-loop containing nucleotide triphosphate hydrolases"/>
    <property type="match status" value="2"/>
</dbReference>
<evidence type="ECO:0000256" key="1">
    <source>
        <dbReference type="ARBA" id="ARBA00012552"/>
    </source>
</evidence>
<dbReference type="InterPro" id="IPR027417">
    <property type="entry name" value="P-loop_NTPase"/>
</dbReference>
<protein>
    <recommendedName>
        <fullName evidence="1">RNA helicase</fullName>
        <ecNumber evidence="1">3.6.4.13</ecNumber>
    </recommendedName>
</protein>
<evidence type="ECO:0000256" key="6">
    <source>
        <dbReference type="ARBA" id="ARBA00022884"/>
    </source>
</evidence>
<evidence type="ECO:0000256" key="2">
    <source>
        <dbReference type="ARBA" id="ARBA00022741"/>
    </source>
</evidence>
<reference evidence="12" key="4">
    <citation type="submission" date="2025-09" db="UniProtKB">
        <authorList>
            <consortium name="Ensembl"/>
        </authorList>
    </citation>
    <scope>IDENTIFICATION</scope>
</reference>